<protein>
    <recommendedName>
        <fullName evidence="3">Transcriptional regulator TetR C-terminal Proteobacteria type domain-containing protein</fullName>
    </recommendedName>
</protein>
<evidence type="ECO:0000313" key="2">
    <source>
        <dbReference type="Proteomes" id="UP001196565"/>
    </source>
</evidence>
<proteinExistence type="predicted"/>
<reference evidence="1 2" key="1">
    <citation type="submission" date="2021-07" db="EMBL/GenBank/DDBJ databases">
        <authorList>
            <person name="So Y."/>
        </authorList>
    </citation>
    <scope>NUCLEOTIDE SEQUENCE [LARGE SCALE GENOMIC DNA]</scope>
    <source>
        <strain evidence="1 2">HJA6</strain>
    </source>
</reference>
<evidence type="ECO:0000313" key="1">
    <source>
        <dbReference type="EMBL" id="MBW6398796.1"/>
    </source>
</evidence>
<accession>A0ABS7A943</accession>
<sequence length="156" mass="18084">MASISLRKAYAYDFLEETEVSELINIIDEFLNLLENRQTDDLDFCRQAMIDGLIEFKFRLEKLKWLDHGYAVESLRNVVAAYFVAKETIRQSPDFDEKSIMREIEMNFIKIFKILKIGKDAVDITRMIITGAVSLYLLTQNAPRIAGYLTYSPTNP</sequence>
<gene>
    <name evidence="1" type="ORF">KPL78_13110</name>
</gene>
<dbReference type="EMBL" id="JAHYBZ010000004">
    <property type="protein sequence ID" value="MBW6398796.1"/>
    <property type="molecule type" value="Genomic_DNA"/>
</dbReference>
<keyword evidence="2" id="KW-1185">Reference proteome</keyword>
<organism evidence="1 2">
    <name type="scientific">Roseomonas alba</name>
    <dbReference type="NCBI Taxonomy" id="2846776"/>
    <lineage>
        <taxon>Bacteria</taxon>
        <taxon>Pseudomonadati</taxon>
        <taxon>Pseudomonadota</taxon>
        <taxon>Alphaproteobacteria</taxon>
        <taxon>Acetobacterales</taxon>
        <taxon>Roseomonadaceae</taxon>
        <taxon>Roseomonas</taxon>
    </lineage>
</organism>
<name>A0ABS7A943_9PROT</name>
<dbReference type="Proteomes" id="UP001196565">
    <property type="component" value="Unassembled WGS sequence"/>
</dbReference>
<comment type="caution">
    <text evidence="1">The sequence shown here is derived from an EMBL/GenBank/DDBJ whole genome shotgun (WGS) entry which is preliminary data.</text>
</comment>
<dbReference type="RefSeq" id="WP_219763401.1">
    <property type="nucleotide sequence ID" value="NZ_JAHYBZ010000004.1"/>
</dbReference>
<evidence type="ECO:0008006" key="3">
    <source>
        <dbReference type="Google" id="ProtNLM"/>
    </source>
</evidence>